<name>A0ABP6KTZ6_9ACTN</name>
<gene>
    <name evidence="1" type="ORF">GCM10010528_02440</name>
</gene>
<dbReference type="EMBL" id="BAAAVS010000002">
    <property type="protein sequence ID" value="GAA3023968.1"/>
    <property type="molecule type" value="Genomic_DNA"/>
</dbReference>
<organism evidence="1 2">
    <name type="scientific">Gordonia defluvii</name>
    <dbReference type="NCBI Taxonomy" id="283718"/>
    <lineage>
        <taxon>Bacteria</taxon>
        <taxon>Bacillati</taxon>
        <taxon>Actinomycetota</taxon>
        <taxon>Actinomycetes</taxon>
        <taxon>Mycobacteriales</taxon>
        <taxon>Gordoniaceae</taxon>
        <taxon>Gordonia</taxon>
    </lineage>
</organism>
<evidence type="ECO:0000313" key="1">
    <source>
        <dbReference type="EMBL" id="GAA3023968.1"/>
    </source>
</evidence>
<evidence type="ECO:0000313" key="2">
    <source>
        <dbReference type="Proteomes" id="UP001501035"/>
    </source>
</evidence>
<protein>
    <submittedName>
        <fullName evidence="1">Uncharacterized protein</fullName>
    </submittedName>
</protein>
<sequence length="109" mass="11664">MANQDGAVQFVSGNERLTRILSDPGRRQQADAIIAEMDQMDRRYRDAAQVLDGAAAAAAAAAGTPAVAEVLRALQRHLTAAGIRDIGITLTFSDHEMTLPLERIIAADH</sequence>
<dbReference type="RefSeq" id="WP_290706774.1">
    <property type="nucleotide sequence ID" value="NZ_BAAAVS010000002.1"/>
</dbReference>
<dbReference type="Proteomes" id="UP001501035">
    <property type="component" value="Unassembled WGS sequence"/>
</dbReference>
<reference evidence="2" key="1">
    <citation type="journal article" date="2019" name="Int. J. Syst. Evol. Microbiol.">
        <title>The Global Catalogue of Microorganisms (GCM) 10K type strain sequencing project: providing services to taxonomists for standard genome sequencing and annotation.</title>
        <authorList>
            <consortium name="The Broad Institute Genomics Platform"/>
            <consortium name="The Broad Institute Genome Sequencing Center for Infectious Disease"/>
            <person name="Wu L."/>
            <person name="Ma J."/>
        </authorList>
    </citation>
    <scope>NUCLEOTIDE SEQUENCE [LARGE SCALE GENOMIC DNA]</scope>
    <source>
        <strain evidence="2">JCM 14234</strain>
    </source>
</reference>
<keyword evidence="2" id="KW-1185">Reference proteome</keyword>
<accession>A0ABP6KTZ6</accession>
<proteinExistence type="predicted"/>
<comment type="caution">
    <text evidence="1">The sequence shown here is derived from an EMBL/GenBank/DDBJ whole genome shotgun (WGS) entry which is preliminary data.</text>
</comment>